<dbReference type="EMBL" id="JBBPBM010000004">
    <property type="protein sequence ID" value="KAK8588985.1"/>
    <property type="molecule type" value="Genomic_DNA"/>
</dbReference>
<evidence type="ECO:0000313" key="2">
    <source>
        <dbReference type="EMBL" id="KAK8588992.1"/>
    </source>
</evidence>
<gene>
    <name evidence="1" type="ORF">V6N12_023394</name>
    <name evidence="2" type="ORF">V6N12_023401</name>
</gene>
<protein>
    <submittedName>
        <fullName evidence="1">Uncharacterized protein</fullName>
    </submittedName>
</protein>
<comment type="caution">
    <text evidence="1">The sequence shown here is derived from an EMBL/GenBank/DDBJ whole genome shotgun (WGS) entry which is preliminary data.</text>
</comment>
<accession>A0ABR2FXJ5</accession>
<evidence type="ECO:0000313" key="1">
    <source>
        <dbReference type="EMBL" id="KAK8588985.1"/>
    </source>
</evidence>
<name>A0ABR2FXJ5_9ROSI</name>
<reference evidence="1 3" key="1">
    <citation type="journal article" date="2024" name="G3 (Bethesda)">
        <title>Genome assembly of Hibiscus sabdariffa L. provides insights into metabolisms of medicinal natural products.</title>
        <authorList>
            <person name="Kim T."/>
        </authorList>
    </citation>
    <scope>NUCLEOTIDE SEQUENCE [LARGE SCALE GENOMIC DNA]</scope>
    <source>
        <strain evidence="1">TK-2024</strain>
        <tissue evidence="1">Old leaves</tissue>
    </source>
</reference>
<keyword evidence="3" id="KW-1185">Reference proteome</keyword>
<proteinExistence type="predicted"/>
<evidence type="ECO:0000313" key="3">
    <source>
        <dbReference type="Proteomes" id="UP001472677"/>
    </source>
</evidence>
<dbReference type="Proteomes" id="UP001472677">
    <property type="component" value="Unassembled WGS sequence"/>
</dbReference>
<sequence>MADCGNRNKVRNIENGVENVMGGEIEEEGCKVVSPKLLEKGSGLLDSILVRESSRADIRVTPKPVVNVNKSGEEPFEEIHRTWAKNLFDNLVEALDFARCCQTSKRTILQLKTEKASSELGQQAWAIRLNECFNVGKGVSTSDNEVGAAEVDLAHLSGLDRCSSGVP</sequence>
<organism evidence="1 3">
    <name type="scientific">Hibiscus sabdariffa</name>
    <name type="common">roselle</name>
    <dbReference type="NCBI Taxonomy" id="183260"/>
    <lineage>
        <taxon>Eukaryota</taxon>
        <taxon>Viridiplantae</taxon>
        <taxon>Streptophyta</taxon>
        <taxon>Embryophyta</taxon>
        <taxon>Tracheophyta</taxon>
        <taxon>Spermatophyta</taxon>
        <taxon>Magnoliopsida</taxon>
        <taxon>eudicotyledons</taxon>
        <taxon>Gunneridae</taxon>
        <taxon>Pentapetalae</taxon>
        <taxon>rosids</taxon>
        <taxon>malvids</taxon>
        <taxon>Malvales</taxon>
        <taxon>Malvaceae</taxon>
        <taxon>Malvoideae</taxon>
        <taxon>Hibiscus</taxon>
    </lineage>
</organism>
<dbReference type="EMBL" id="JBBPBM010000004">
    <property type="protein sequence ID" value="KAK8588992.1"/>
    <property type="molecule type" value="Genomic_DNA"/>
</dbReference>